<dbReference type="Pfam" id="PF12838">
    <property type="entry name" value="Fer4_7"/>
    <property type="match status" value="1"/>
</dbReference>
<dbReference type="PANTHER" id="PTHR43122:SF1">
    <property type="entry name" value="IRON-SULFUR-BINDING PROTEIN"/>
    <property type="match status" value="1"/>
</dbReference>
<dbReference type="EMBL" id="SODD01000007">
    <property type="protein sequence ID" value="TDW24907.1"/>
    <property type="molecule type" value="Genomic_DNA"/>
</dbReference>
<dbReference type="InterPro" id="IPR047964">
    <property type="entry name" value="EFR1-like"/>
</dbReference>
<evidence type="ECO:0000313" key="6">
    <source>
        <dbReference type="Proteomes" id="UP000294743"/>
    </source>
</evidence>
<dbReference type="InterPro" id="IPR017900">
    <property type="entry name" value="4Fe4S_Fe_S_CS"/>
</dbReference>
<evidence type="ECO:0000313" key="5">
    <source>
        <dbReference type="EMBL" id="TDW24907.1"/>
    </source>
</evidence>
<protein>
    <submittedName>
        <fullName evidence="5">4Fe-4S binding protein</fullName>
    </submittedName>
</protein>
<feature type="domain" description="4Fe-4S ferredoxin-type" evidence="4">
    <location>
        <begin position="173"/>
        <end position="201"/>
    </location>
</feature>
<evidence type="ECO:0000259" key="4">
    <source>
        <dbReference type="PROSITE" id="PS51379"/>
    </source>
</evidence>
<keyword evidence="3" id="KW-0411">Iron-sulfur</keyword>
<evidence type="ECO:0000256" key="1">
    <source>
        <dbReference type="ARBA" id="ARBA00022723"/>
    </source>
</evidence>
<dbReference type="Gene3D" id="3.40.50.360">
    <property type="match status" value="1"/>
</dbReference>
<dbReference type="PROSITE" id="PS00198">
    <property type="entry name" value="4FE4S_FER_1"/>
    <property type="match status" value="1"/>
</dbReference>
<dbReference type="PANTHER" id="PTHR43122">
    <property type="entry name" value="FERREDOXIN SUBUNIT OF PYRUVATE:FLAVODOXIN OXIDOREDUCTASE-RELATED"/>
    <property type="match status" value="1"/>
</dbReference>
<comment type="caution">
    <text evidence="5">The sequence shown here is derived from an EMBL/GenBank/DDBJ whole genome shotgun (WGS) entry which is preliminary data.</text>
</comment>
<dbReference type="Proteomes" id="UP000294743">
    <property type="component" value="Unassembled WGS sequence"/>
</dbReference>
<gene>
    <name evidence="5" type="ORF">EDD63_10759</name>
</gene>
<dbReference type="PROSITE" id="PS51379">
    <property type="entry name" value="4FE4S_FER_2"/>
    <property type="match status" value="2"/>
</dbReference>
<keyword evidence="2" id="KW-0408">Iron</keyword>
<proteinExistence type="predicted"/>
<dbReference type="SUPFAM" id="SSF52218">
    <property type="entry name" value="Flavoproteins"/>
    <property type="match status" value="1"/>
</dbReference>
<evidence type="ECO:0000256" key="3">
    <source>
        <dbReference type="ARBA" id="ARBA00023014"/>
    </source>
</evidence>
<organism evidence="5 6">
    <name type="scientific">Breznakia blatticola</name>
    <dbReference type="NCBI Taxonomy" id="1754012"/>
    <lineage>
        <taxon>Bacteria</taxon>
        <taxon>Bacillati</taxon>
        <taxon>Bacillota</taxon>
        <taxon>Erysipelotrichia</taxon>
        <taxon>Erysipelotrichales</taxon>
        <taxon>Erysipelotrichaceae</taxon>
        <taxon>Breznakia</taxon>
    </lineage>
</organism>
<accession>A0A4R8A2W4</accession>
<name>A0A4R8A2W4_9FIRM</name>
<dbReference type="OrthoDB" id="9813995at2"/>
<reference evidence="5 6" key="1">
    <citation type="submission" date="2019-03" db="EMBL/GenBank/DDBJ databases">
        <title>Genomic Encyclopedia of Type Strains, Phase IV (KMG-IV): sequencing the most valuable type-strain genomes for metagenomic binning, comparative biology and taxonomic classification.</title>
        <authorList>
            <person name="Goeker M."/>
        </authorList>
    </citation>
    <scope>NUCLEOTIDE SEQUENCE [LARGE SCALE GENOMIC DNA]</scope>
    <source>
        <strain evidence="5 6">DSM 28867</strain>
    </source>
</reference>
<dbReference type="InterPro" id="IPR029039">
    <property type="entry name" value="Flavoprotein-like_sf"/>
</dbReference>
<evidence type="ECO:0000256" key="2">
    <source>
        <dbReference type="ARBA" id="ARBA00023004"/>
    </source>
</evidence>
<sequence>MKKYAIYFSPTNRTKKVVSCIANEFGEYTTIDLCRTNDRYEYTFSEDDVCIIGVPVYGGRVPGVAIERIKQFTGNQTKVIIVASYGNRAYEDALKELADTLTSKGFVCVGAIAAITEHNIVHQFATGRPDMNDIQQLQTYAKQLKEKLANPYEISTVTLPGNYPYKEFIGGAFKPLTNSMCISCGICARVCPVAAIPINEPSTTNYCTCINCMRCIEVCPEDARGLDSVLLEQLGKRLEPVCSDRKNNELFI</sequence>
<dbReference type="GO" id="GO:0046872">
    <property type="term" value="F:metal ion binding"/>
    <property type="evidence" value="ECO:0007669"/>
    <property type="project" value="UniProtKB-KW"/>
</dbReference>
<dbReference type="RefSeq" id="WP_134168498.1">
    <property type="nucleotide sequence ID" value="NZ_SODD01000007.1"/>
</dbReference>
<dbReference type="InterPro" id="IPR017896">
    <property type="entry name" value="4Fe4S_Fe-S-bd"/>
</dbReference>
<keyword evidence="1" id="KW-0479">Metal-binding</keyword>
<dbReference type="GO" id="GO:0051536">
    <property type="term" value="F:iron-sulfur cluster binding"/>
    <property type="evidence" value="ECO:0007669"/>
    <property type="project" value="UniProtKB-KW"/>
</dbReference>
<dbReference type="NCBIfam" id="NF038196">
    <property type="entry name" value="ferrodoxin_EFR1"/>
    <property type="match status" value="1"/>
</dbReference>
<dbReference type="Gene3D" id="3.30.70.20">
    <property type="match status" value="1"/>
</dbReference>
<feature type="domain" description="4Fe-4S ferredoxin-type" evidence="4">
    <location>
        <begin position="205"/>
        <end position="229"/>
    </location>
</feature>
<dbReference type="AlphaFoldDB" id="A0A4R8A2W4"/>
<keyword evidence="6" id="KW-1185">Reference proteome</keyword>
<dbReference type="SUPFAM" id="SSF54862">
    <property type="entry name" value="4Fe-4S ferredoxins"/>
    <property type="match status" value="1"/>
</dbReference>